<gene>
    <name evidence="1" type="ORF">E4650_06665</name>
</gene>
<dbReference type="EMBL" id="SRME01000003">
    <property type="protein sequence ID" value="TGG88020.1"/>
    <property type="molecule type" value="Genomic_DNA"/>
</dbReference>
<name>A0A4Z0W1Q6_9BACT</name>
<dbReference type="SUPFAM" id="SSF53756">
    <property type="entry name" value="UDP-Glycosyltransferase/glycogen phosphorylase"/>
    <property type="match status" value="1"/>
</dbReference>
<organism evidence="1 2">
    <name type="scientific">Geotoga petraea</name>
    <dbReference type="NCBI Taxonomy" id="28234"/>
    <lineage>
        <taxon>Bacteria</taxon>
        <taxon>Thermotogati</taxon>
        <taxon>Thermotogota</taxon>
        <taxon>Thermotogae</taxon>
        <taxon>Petrotogales</taxon>
        <taxon>Petrotogaceae</taxon>
        <taxon>Geotoga</taxon>
    </lineage>
</organism>
<comment type="caution">
    <text evidence="1">The sequence shown here is derived from an EMBL/GenBank/DDBJ whole genome shotgun (WGS) entry which is preliminary data.</text>
</comment>
<dbReference type="Gene3D" id="3.40.50.2000">
    <property type="entry name" value="Glycogen Phosphorylase B"/>
    <property type="match status" value="2"/>
</dbReference>
<accession>A0A4Z0W1Q6</accession>
<protein>
    <submittedName>
        <fullName evidence="1">Uncharacterized protein</fullName>
    </submittedName>
</protein>
<dbReference type="AlphaFoldDB" id="A0A4Z0W1Q6"/>
<dbReference type="OrthoDB" id="43367at2"/>
<evidence type="ECO:0000313" key="1">
    <source>
        <dbReference type="EMBL" id="TGG88020.1"/>
    </source>
</evidence>
<evidence type="ECO:0000313" key="2">
    <source>
        <dbReference type="Proteomes" id="UP000297288"/>
    </source>
</evidence>
<dbReference type="Proteomes" id="UP000297288">
    <property type="component" value="Unassembled WGS sequence"/>
</dbReference>
<sequence>MKYIFLSVFGRQKERIASSRVYNFVNYLSKNNDVYVILSRDVNSSEYNYNFCKGDYDLPLRFIKKSKGFSNKSNKKPNKIKKIIKNYVTNNISSFKGYRSYESGNLYFLGHNKGYINKILDEIIVEKNTVLITSSGPSKINYFGYIIKKKNPNVFWVADYRDLNQNNPYKSDKFNFKGKKMDKLAFKHADLITSVSKGLVEQNIQNAKNMGYDIKDKSYVLYNGFSKFNNTEIEDEKLHQKYNKIINTKKIKIVFTGTIYPLRRIDIFLKALKETKEVLFIYAGNSYQMVQFYTKHFNIENKVKNLKFIPKEEAEYLQKKSDLLLQLKAEKEEKGILTGKFFEYLQKNKRILSLGDKDKEYNEICKSLKNVDILSYDKEKIVNYFNEIKKEDLSEKYDPNIERFSWENLTKEFDNYITKKLKERNFDK</sequence>
<dbReference type="RefSeq" id="WP_135402942.1">
    <property type="nucleotide sequence ID" value="NZ_SRME01000003.1"/>
</dbReference>
<reference evidence="1 2" key="1">
    <citation type="submission" date="2019-04" db="EMBL/GenBank/DDBJ databases">
        <title>Draft genome sequence data and analysis of a Fermenting Bacterium, Geotoga petraea strain HO-Geo1, isolated from heavy-oil petroleum reservoir in Russia.</title>
        <authorList>
            <person name="Grouzdev D.S."/>
            <person name="Semenova E.M."/>
            <person name="Sokolova D.S."/>
            <person name="Tourova T.P."/>
            <person name="Poltaraus A.B."/>
            <person name="Nazina T.N."/>
        </authorList>
    </citation>
    <scope>NUCLEOTIDE SEQUENCE [LARGE SCALE GENOMIC DNA]</scope>
    <source>
        <strain evidence="1 2">HO-Geo1</strain>
    </source>
</reference>
<proteinExistence type="predicted"/>